<evidence type="ECO:0008006" key="3">
    <source>
        <dbReference type="Google" id="ProtNLM"/>
    </source>
</evidence>
<name>A0ABT5YWD9_9ACTN</name>
<dbReference type="InterPro" id="IPR016181">
    <property type="entry name" value="Acyl_CoA_acyltransferase"/>
</dbReference>
<protein>
    <recommendedName>
        <fullName evidence="3">N-acetyltransferase domain-containing protein</fullName>
    </recommendedName>
</protein>
<evidence type="ECO:0000313" key="1">
    <source>
        <dbReference type="EMBL" id="MDF2255165.1"/>
    </source>
</evidence>
<organism evidence="1 2">
    <name type="scientific">Streptantibioticus ferralitis</name>
    <dbReference type="NCBI Taxonomy" id="236510"/>
    <lineage>
        <taxon>Bacteria</taxon>
        <taxon>Bacillati</taxon>
        <taxon>Actinomycetota</taxon>
        <taxon>Actinomycetes</taxon>
        <taxon>Kitasatosporales</taxon>
        <taxon>Streptomycetaceae</taxon>
        <taxon>Streptantibioticus</taxon>
    </lineage>
</organism>
<gene>
    <name evidence="1" type="ORF">P2L57_05315</name>
</gene>
<evidence type="ECO:0000313" key="2">
    <source>
        <dbReference type="Proteomes" id="UP001220022"/>
    </source>
</evidence>
<comment type="caution">
    <text evidence="1">The sequence shown here is derived from an EMBL/GenBank/DDBJ whole genome shotgun (WGS) entry which is preliminary data.</text>
</comment>
<reference evidence="1 2" key="1">
    <citation type="submission" date="2023-03" db="EMBL/GenBank/DDBJ databases">
        <title>Draft genome sequence of type strain Streptomyces ferralitis JCM 14344.</title>
        <authorList>
            <person name="Klaysubun C."/>
            <person name="Duangmal K."/>
        </authorList>
    </citation>
    <scope>NUCLEOTIDE SEQUENCE [LARGE SCALE GENOMIC DNA]</scope>
    <source>
        <strain evidence="1 2">JCM 14344</strain>
    </source>
</reference>
<dbReference type="Proteomes" id="UP001220022">
    <property type="component" value="Unassembled WGS sequence"/>
</dbReference>
<keyword evidence="2" id="KW-1185">Reference proteome</keyword>
<dbReference type="RefSeq" id="WP_275808950.1">
    <property type="nucleotide sequence ID" value="NZ_BAAANM010000012.1"/>
</dbReference>
<proteinExistence type="predicted"/>
<accession>A0ABT5YWD9</accession>
<dbReference type="SUPFAM" id="SSF55729">
    <property type="entry name" value="Acyl-CoA N-acyltransferases (Nat)"/>
    <property type="match status" value="1"/>
</dbReference>
<sequence>MLAALAEWAGAHKAAIYLQAQGDNIPALQLYERTGFSEICGYRYRTAG</sequence>
<dbReference type="Gene3D" id="3.40.630.30">
    <property type="match status" value="1"/>
</dbReference>
<dbReference type="EMBL" id="JARHTQ010000002">
    <property type="protein sequence ID" value="MDF2255165.1"/>
    <property type="molecule type" value="Genomic_DNA"/>
</dbReference>